<dbReference type="AlphaFoldDB" id="A0ABD1TJH5"/>
<evidence type="ECO:0000313" key="2">
    <source>
        <dbReference type="Proteomes" id="UP001604336"/>
    </source>
</evidence>
<name>A0ABD1TJH5_9LAMI</name>
<sequence length="178" mass="19802">MYRVDFKVLARSLEILPKLDKHSIKIETEVGSPLDMSIRSSAKAKCVILSAPHLWSPPKAGEGFTCDAVRARCSKEAQRSGTSLLRGGASCFTSSFNIRSYWEELNLAVLKMIHFQAAVVVARVFNYWPFLLEMSIEQTSLEGFITMAVMNIAWSFNLNNELFSTLTGFLKEAGKGQG</sequence>
<gene>
    <name evidence="1" type="ORF">Adt_18472</name>
</gene>
<keyword evidence="2" id="KW-1185">Reference proteome</keyword>
<accession>A0ABD1TJH5</accession>
<reference evidence="2" key="1">
    <citation type="submission" date="2024-07" db="EMBL/GenBank/DDBJ databases">
        <title>Two chromosome-level genome assemblies of Korean endemic species Abeliophyllum distichum and Forsythia ovata (Oleaceae).</title>
        <authorList>
            <person name="Jang H."/>
        </authorList>
    </citation>
    <scope>NUCLEOTIDE SEQUENCE [LARGE SCALE GENOMIC DNA]</scope>
</reference>
<dbReference type="EMBL" id="JBFOLK010000005">
    <property type="protein sequence ID" value="KAL2512872.1"/>
    <property type="molecule type" value="Genomic_DNA"/>
</dbReference>
<dbReference type="Proteomes" id="UP001604336">
    <property type="component" value="Unassembled WGS sequence"/>
</dbReference>
<comment type="caution">
    <text evidence="1">The sequence shown here is derived from an EMBL/GenBank/DDBJ whole genome shotgun (WGS) entry which is preliminary data.</text>
</comment>
<organism evidence="1 2">
    <name type="scientific">Abeliophyllum distichum</name>
    <dbReference type="NCBI Taxonomy" id="126358"/>
    <lineage>
        <taxon>Eukaryota</taxon>
        <taxon>Viridiplantae</taxon>
        <taxon>Streptophyta</taxon>
        <taxon>Embryophyta</taxon>
        <taxon>Tracheophyta</taxon>
        <taxon>Spermatophyta</taxon>
        <taxon>Magnoliopsida</taxon>
        <taxon>eudicotyledons</taxon>
        <taxon>Gunneridae</taxon>
        <taxon>Pentapetalae</taxon>
        <taxon>asterids</taxon>
        <taxon>lamiids</taxon>
        <taxon>Lamiales</taxon>
        <taxon>Oleaceae</taxon>
        <taxon>Forsythieae</taxon>
        <taxon>Abeliophyllum</taxon>
    </lineage>
</organism>
<evidence type="ECO:0000313" key="1">
    <source>
        <dbReference type="EMBL" id="KAL2512872.1"/>
    </source>
</evidence>
<proteinExistence type="predicted"/>
<protein>
    <submittedName>
        <fullName evidence="1">Uncharacterized protein</fullName>
    </submittedName>
</protein>